<gene>
    <name evidence="2" type="ORF">DFP72DRAFT_855280</name>
</gene>
<dbReference type="Proteomes" id="UP000521943">
    <property type="component" value="Unassembled WGS sequence"/>
</dbReference>
<sequence>MSFECTSSFRAPRSAVTFEFVLSSVTFGSFSVRIQIQWMRGGEGAAHMINSILFVKVCDRSTSPYRACVRWGGRRSRLPVGRGTAGVRREGRDGIQVDGTVRVRGGSFNSTVPRFVGLLELVGSCGRLVPARRSQWGITAAGPRRVDEVEDGEGEGEGRSVRGRTVPDSTKWEEVLHRQNGNFTASGHGNRESLSPSLYSSVALLAIRCWSHRDGFARPFSPCRLDCSASIPRRARPETARAAHSRIARFATGDELLD</sequence>
<evidence type="ECO:0000313" key="3">
    <source>
        <dbReference type="Proteomes" id="UP000521943"/>
    </source>
</evidence>
<proteinExistence type="predicted"/>
<name>A0A8H6HIS9_9AGAR</name>
<comment type="caution">
    <text evidence="2">The sequence shown here is derived from an EMBL/GenBank/DDBJ whole genome shotgun (WGS) entry which is preliminary data.</text>
</comment>
<dbReference type="EMBL" id="JACGCI010000091">
    <property type="protein sequence ID" value="KAF6746573.1"/>
    <property type="molecule type" value="Genomic_DNA"/>
</dbReference>
<keyword evidence="3" id="KW-1185">Reference proteome</keyword>
<feature type="region of interest" description="Disordered" evidence="1">
    <location>
        <begin position="144"/>
        <end position="165"/>
    </location>
</feature>
<dbReference type="AlphaFoldDB" id="A0A8H6HIS9"/>
<organism evidence="2 3">
    <name type="scientific">Ephemerocybe angulata</name>
    <dbReference type="NCBI Taxonomy" id="980116"/>
    <lineage>
        <taxon>Eukaryota</taxon>
        <taxon>Fungi</taxon>
        <taxon>Dikarya</taxon>
        <taxon>Basidiomycota</taxon>
        <taxon>Agaricomycotina</taxon>
        <taxon>Agaricomycetes</taxon>
        <taxon>Agaricomycetidae</taxon>
        <taxon>Agaricales</taxon>
        <taxon>Agaricineae</taxon>
        <taxon>Psathyrellaceae</taxon>
        <taxon>Ephemerocybe</taxon>
    </lineage>
</organism>
<protein>
    <submittedName>
        <fullName evidence="2">Uncharacterized protein</fullName>
    </submittedName>
</protein>
<evidence type="ECO:0000256" key="1">
    <source>
        <dbReference type="SAM" id="MobiDB-lite"/>
    </source>
</evidence>
<reference evidence="2 3" key="1">
    <citation type="submission" date="2020-07" db="EMBL/GenBank/DDBJ databases">
        <title>Comparative genomics of pyrophilous fungi reveals a link between fire events and developmental genes.</title>
        <authorList>
            <consortium name="DOE Joint Genome Institute"/>
            <person name="Steindorff A.S."/>
            <person name="Carver A."/>
            <person name="Calhoun S."/>
            <person name="Stillman K."/>
            <person name="Liu H."/>
            <person name="Lipzen A."/>
            <person name="Pangilinan J."/>
            <person name="Labutti K."/>
            <person name="Bruns T.D."/>
            <person name="Grigoriev I.V."/>
        </authorList>
    </citation>
    <scope>NUCLEOTIDE SEQUENCE [LARGE SCALE GENOMIC DNA]</scope>
    <source>
        <strain evidence="2 3">CBS 144469</strain>
    </source>
</reference>
<evidence type="ECO:0000313" key="2">
    <source>
        <dbReference type="EMBL" id="KAF6746573.1"/>
    </source>
</evidence>
<accession>A0A8H6HIS9</accession>